<dbReference type="InterPro" id="IPR036188">
    <property type="entry name" value="FAD/NAD-bd_sf"/>
</dbReference>
<dbReference type="InterPro" id="IPR006076">
    <property type="entry name" value="FAD-dep_OxRdtase"/>
</dbReference>
<dbReference type="Pfam" id="PF01266">
    <property type="entry name" value="DAO"/>
    <property type="match status" value="1"/>
</dbReference>
<keyword evidence="7" id="KW-1185">Reference proteome</keyword>
<evidence type="ECO:0000256" key="3">
    <source>
        <dbReference type="ARBA" id="ARBA00022827"/>
    </source>
</evidence>
<comment type="caution">
    <text evidence="6">The sequence shown here is derived from an EMBL/GenBank/DDBJ whole genome shotgun (WGS) entry which is preliminary data.</text>
</comment>
<name>A0ABQ3FA63_9GAMM</name>
<dbReference type="PANTHER" id="PTHR10961:SF7">
    <property type="entry name" value="FAD DEPENDENT OXIDOREDUCTASE DOMAIN-CONTAINING PROTEIN"/>
    <property type="match status" value="1"/>
</dbReference>
<organism evidence="6 7">
    <name type="scientific">Kushneria pakistanensis</name>
    <dbReference type="NCBI Taxonomy" id="1508770"/>
    <lineage>
        <taxon>Bacteria</taxon>
        <taxon>Pseudomonadati</taxon>
        <taxon>Pseudomonadota</taxon>
        <taxon>Gammaproteobacteria</taxon>
        <taxon>Oceanospirillales</taxon>
        <taxon>Halomonadaceae</taxon>
        <taxon>Kushneria</taxon>
    </lineage>
</organism>
<dbReference type="EMBL" id="BMZM01000001">
    <property type="protein sequence ID" value="GHC15716.1"/>
    <property type="molecule type" value="Genomic_DNA"/>
</dbReference>
<reference evidence="7" key="1">
    <citation type="journal article" date="2019" name="Int. J. Syst. Evol. Microbiol.">
        <title>The Global Catalogue of Microorganisms (GCM) 10K type strain sequencing project: providing services to taxonomists for standard genome sequencing and annotation.</title>
        <authorList>
            <consortium name="The Broad Institute Genomics Platform"/>
            <consortium name="The Broad Institute Genome Sequencing Center for Infectious Disease"/>
            <person name="Wu L."/>
            <person name="Ma J."/>
        </authorList>
    </citation>
    <scope>NUCLEOTIDE SEQUENCE [LARGE SCALE GENOMIC DNA]</scope>
    <source>
        <strain evidence="7">KCTC 42082</strain>
    </source>
</reference>
<keyword evidence="4" id="KW-0560">Oxidoreductase</keyword>
<sequence>MTATAIDYLIIGAGSMGLSTADWLARHSGARVQLLDAFSPPHDQGAHHGETRLLRQAYGEGSSYVPLARRALELWKQLERESGETLFLPTGVLNVGPPEAPFIGQVEASAREHGLALDSLTGDQAARRWPGWALDATMHGGFERDAGVLYVERILKCWRERVARSPNVSLATGAQVVRLEAGEQGGWEAVCADGRRFAAERVLLSSGQHLAPLMAGLGIELPLTRVRKTFAWYESDARYALGDFPGFSLTTPSGAIYYGFPDIDGAGFKIGRHDSGQPLPSGETMAAFGACEDDVVELQQVVDRYFPGVGALRYGAVCQYIRTPDEHFLIDELLPGLLVAGGFSGHGFKFASALGEALGIWLDQNRRLPELALFAMTRFSSSEGHLS</sequence>
<dbReference type="SUPFAM" id="SSF51905">
    <property type="entry name" value="FAD/NAD(P)-binding domain"/>
    <property type="match status" value="1"/>
</dbReference>
<gene>
    <name evidence="6" type="primary">solA</name>
    <name evidence="6" type="ORF">GCM10010082_02930</name>
</gene>
<dbReference type="PANTHER" id="PTHR10961">
    <property type="entry name" value="PEROXISOMAL SARCOSINE OXIDASE"/>
    <property type="match status" value="1"/>
</dbReference>
<dbReference type="Proteomes" id="UP000604243">
    <property type="component" value="Unassembled WGS sequence"/>
</dbReference>
<evidence type="ECO:0000313" key="6">
    <source>
        <dbReference type="EMBL" id="GHC15716.1"/>
    </source>
</evidence>
<protein>
    <submittedName>
        <fullName evidence="6">N-methyltryptophan oxidase</fullName>
    </submittedName>
</protein>
<proteinExistence type="predicted"/>
<keyword evidence="2" id="KW-0285">Flavoprotein</keyword>
<evidence type="ECO:0000259" key="5">
    <source>
        <dbReference type="Pfam" id="PF01266"/>
    </source>
</evidence>
<dbReference type="InterPro" id="IPR045170">
    <property type="entry name" value="MTOX"/>
</dbReference>
<accession>A0ABQ3FA63</accession>
<comment type="cofactor">
    <cofactor evidence="1">
        <name>FAD</name>
        <dbReference type="ChEBI" id="CHEBI:57692"/>
    </cofactor>
</comment>
<keyword evidence="3" id="KW-0274">FAD</keyword>
<dbReference type="RefSeq" id="WP_189514402.1">
    <property type="nucleotide sequence ID" value="NZ_BMZM01000001.1"/>
</dbReference>
<evidence type="ECO:0000256" key="1">
    <source>
        <dbReference type="ARBA" id="ARBA00001974"/>
    </source>
</evidence>
<evidence type="ECO:0000256" key="4">
    <source>
        <dbReference type="ARBA" id="ARBA00023002"/>
    </source>
</evidence>
<dbReference type="Gene3D" id="3.30.9.10">
    <property type="entry name" value="D-Amino Acid Oxidase, subunit A, domain 2"/>
    <property type="match status" value="1"/>
</dbReference>
<dbReference type="Gene3D" id="3.50.50.60">
    <property type="entry name" value="FAD/NAD(P)-binding domain"/>
    <property type="match status" value="1"/>
</dbReference>
<dbReference type="NCBIfam" id="NF008425">
    <property type="entry name" value="PRK11259.1"/>
    <property type="match status" value="1"/>
</dbReference>
<evidence type="ECO:0000313" key="7">
    <source>
        <dbReference type="Proteomes" id="UP000604243"/>
    </source>
</evidence>
<feature type="domain" description="FAD dependent oxidoreductase" evidence="5">
    <location>
        <begin position="7"/>
        <end position="358"/>
    </location>
</feature>
<evidence type="ECO:0000256" key="2">
    <source>
        <dbReference type="ARBA" id="ARBA00022630"/>
    </source>
</evidence>
<dbReference type="SUPFAM" id="SSF54373">
    <property type="entry name" value="FAD-linked reductases, C-terminal domain"/>
    <property type="match status" value="1"/>
</dbReference>